<evidence type="ECO:0000313" key="2">
    <source>
        <dbReference type="EMBL" id="CAB4135213.1"/>
    </source>
</evidence>
<sequence>MSDVRLCPVCGSGKVVVDIALVPEHLRARCTSCSWSGLDKDLIVRQLDLGQAEEIAQEVAKDLLRNLAFGAGGYVGRAIVESGVLGKSEGKLLARLIKAAIKAAHKAILEEVDMMQQEIKNGQQ</sequence>
<dbReference type="EMBL" id="LR796294">
    <property type="protein sequence ID" value="CAB4135213.1"/>
    <property type="molecule type" value="Genomic_DNA"/>
</dbReference>
<name>A0A6J5LPR5_9CAUD</name>
<dbReference type="EMBL" id="LR796249">
    <property type="protein sequence ID" value="CAB4131283.1"/>
    <property type="molecule type" value="Genomic_DNA"/>
</dbReference>
<reference evidence="2" key="1">
    <citation type="submission" date="2020-04" db="EMBL/GenBank/DDBJ databases">
        <authorList>
            <person name="Chiriac C."/>
            <person name="Salcher M."/>
            <person name="Ghai R."/>
            <person name="Kavagutti S V."/>
        </authorList>
    </citation>
    <scope>NUCLEOTIDE SEQUENCE</scope>
</reference>
<evidence type="ECO:0000313" key="1">
    <source>
        <dbReference type="EMBL" id="CAB4131283.1"/>
    </source>
</evidence>
<protein>
    <submittedName>
        <fullName evidence="2">Uncharacterized protein</fullName>
    </submittedName>
</protein>
<proteinExistence type="predicted"/>
<organism evidence="2">
    <name type="scientific">uncultured Caudovirales phage</name>
    <dbReference type="NCBI Taxonomy" id="2100421"/>
    <lineage>
        <taxon>Viruses</taxon>
        <taxon>Duplodnaviria</taxon>
        <taxon>Heunggongvirae</taxon>
        <taxon>Uroviricota</taxon>
        <taxon>Caudoviricetes</taxon>
        <taxon>Peduoviridae</taxon>
        <taxon>Maltschvirus</taxon>
        <taxon>Maltschvirus maltsch</taxon>
    </lineage>
</organism>
<accession>A0A6J5LPR5</accession>
<gene>
    <name evidence="1" type="ORF">UFOVP127_63</name>
    <name evidence="2" type="ORF">UFOVP276_169</name>
</gene>